<dbReference type="Proteomes" id="UP000199664">
    <property type="component" value="Unassembled WGS sequence"/>
</dbReference>
<accession>A0A1H7K622</accession>
<reference evidence="3" key="1">
    <citation type="submission" date="2016-10" db="EMBL/GenBank/DDBJ databases">
        <authorList>
            <person name="Varghese N."/>
            <person name="Submissions S."/>
        </authorList>
    </citation>
    <scope>NUCLEOTIDE SEQUENCE [LARGE SCALE GENOMIC DNA]</scope>
    <source>
        <strain evidence="3">LMG 26383,CCUG 61248,R- 45681</strain>
    </source>
</reference>
<sequence length="178" mass="20392">MPLASKVLAFVLPAALCLSLAARAALAGEPRFRVVMNWTSESVSPPKREFWNHFDINFAFIGGRQVEERVNNNPSASDIYGRKQTKTIALGDEYAVGRWPAVWRVLDDKTLIRIVAYPTHSWIVRISTDGQSSCTARFEWRLKEGLTEYQGWSASRRTTTRYINPTVRDWRCDILRQT</sequence>
<evidence type="ECO:0000313" key="3">
    <source>
        <dbReference type="Proteomes" id="UP000199664"/>
    </source>
</evidence>
<protein>
    <recommendedName>
        <fullName evidence="4">Polyketide cyclase / dehydrase and lipid transport</fullName>
    </recommendedName>
</protein>
<dbReference type="RefSeq" id="WP_091830834.1">
    <property type="nucleotide sequence ID" value="NZ_FOAN01000002.1"/>
</dbReference>
<proteinExistence type="predicted"/>
<evidence type="ECO:0000256" key="1">
    <source>
        <dbReference type="SAM" id="SignalP"/>
    </source>
</evidence>
<gene>
    <name evidence="2" type="ORF">SAMN04515666_10298</name>
</gene>
<dbReference type="STRING" id="1036779.SAMN04515666_10298"/>
<feature type="signal peptide" evidence="1">
    <location>
        <begin position="1"/>
        <end position="27"/>
    </location>
</feature>
<keyword evidence="3" id="KW-1185">Reference proteome</keyword>
<feature type="chain" id="PRO_5011497108" description="Polyketide cyclase / dehydrase and lipid transport" evidence="1">
    <location>
        <begin position="28"/>
        <end position="178"/>
    </location>
</feature>
<name>A0A1H7K622_9HYPH</name>
<organism evidence="2 3">
    <name type="scientific">Bosea lupini</name>
    <dbReference type="NCBI Taxonomy" id="1036779"/>
    <lineage>
        <taxon>Bacteria</taxon>
        <taxon>Pseudomonadati</taxon>
        <taxon>Pseudomonadota</taxon>
        <taxon>Alphaproteobacteria</taxon>
        <taxon>Hyphomicrobiales</taxon>
        <taxon>Boseaceae</taxon>
        <taxon>Bosea</taxon>
    </lineage>
</organism>
<dbReference type="EMBL" id="FOAN01000002">
    <property type="protein sequence ID" value="SEK82279.1"/>
    <property type="molecule type" value="Genomic_DNA"/>
</dbReference>
<evidence type="ECO:0008006" key="4">
    <source>
        <dbReference type="Google" id="ProtNLM"/>
    </source>
</evidence>
<dbReference type="AlphaFoldDB" id="A0A1H7K622"/>
<evidence type="ECO:0000313" key="2">
    <source>
        <dbReference type="EMBL" id="SEK82279.1"/>
    </source>
</evidence>
<keyword evidence="1" id="KW-0732">Signal</keyword>